<dbReference type="OrthoDB" id="148351at2"/>
<dbReference type="RefSeq" id="WP_133736578.1">
    <property type="nucleotide sequence ID" value="NZ_SOAX01000005.1"/>
</dbReference>
<feature type="transmembrane region" description="Helical" evidence="5">
    <location>
        <begin position="268"/>
        <end position="285"/>
    </location>
</feature>
<dbReference type="InterPro" id="IPR000620">
    <property type="entry name" value="EamA_dom"/>
</dbReference>
<keyword evidence="3 5" id="KW-1133">Transmembrane helix</keyword>
<feature type="transmembrane region" description="Helical" evidence="5">
    <location>
        <begin position="154"/>
        <end position="174"/>
    </location>
</feature>
<feature type="transmembrane region" description="Helical" evidence="5">
    <location>
        <begin position="212"/>
        <end position="231"/>
    </location>
</feature>
<evidence type="ECO:0000313" key="7">
    <source>
        <dbReference type="EMBL" id="TDT39406.1"/>
    </source>
</evidence>
<gene>
    <name evidence="7" type="ORF">DES49_2331</name>
</gene>
<sequence length="287" mass="30751">MRHLIPDSPLYRGAACVLAGELLLAFMGALIKSLSPELSSAMLVFGRNALGLALILPVMLIREGPDCLRTKHLRFHVVRGVVGVSAMYCYFFSLSGLALTDAVLLKLTSPFFIPVIAMLWLGERTSLYTLMTIAFGFCGVVVLLQPGHAGYEDVLFVTAGVSGALLGGTAKVTIRRMGVAEPSARIVVYFGIVATTVSAPAALLNWQWPTTLQWLALAAVAACATVAQLLITTAYRIAPAGRIGQFTYSSVVFAALLGWLIWSDPFTLRQALGCLFIVGAGLLNMRR</sequence>
<comment type="caution">
    <text evidence="7">The sequence shown here is derived from an EMBL/GenBank/DDBJ whole genome shotgun (WGS) entry which is preliminary data.</text>
</comment>
<dbReference type="SUPFAM" id="SSF103481">
    <property type="entry name" value="Multidrug resistance efflux transporter EmrE"/>
    <property type="match status" value="2"/>
</dbReference>
<feature type="transmembrane region" description="Helical" evidence="5">
    <location>
        <begin position="73"/>
        <end position="97"/>
    </location>
</feature>
<reference evidence="7 8" key="1">
    <citation type="submission" date="2019-03" db="EMBL/GenBank/DDBJ databases">
        <title>Genomic Encyclopedia of Type Strains, Phase IV (KMG-IV): sequencing the most valuable type-strain genomes for metagenomic binning, comparative biology and taxonomic classification.</title>
        <authorList>
            <person name="Goeker M."/>
        </authorList>
    </citation>
    <scope>NUCLEOTIDE SEQUENCE [LARGE SCALE GENOMIC DNA]</scope>
    <source>
        <strain evidence="7 8">DSM 15505</strain>
    </source>
</reference>
<evidence type="ECO:0000256" key="4">
    <source>
        <dbReference type="ARBA" id="ARBA00023136"/>
    </source>
</evidence>
<evidence type="ECO:0000313" key="8">
    <source>
        <dbReference type="Proteomes" id="UP000295830"/>
    </source>
</evidence>
<feature type="transmembrane region" description="Helical" evidence="5">
    <location>
        <begin position="103"/>
        <end position="121"/>
    </location>
</feature>
<evidence type="ECO:0000256" key="5">
    <source>
        <dbReference type="SAM" id="Phobius"/>
    </source>
</evidence>
<evidence type="ECO:0000256" key="3">
    <source>
        <dbReference type="ARBA" id="ARBA00022989"/>
    </source>
</evidence>
<dbReference type="EMBL" id="SOAX01000005">
    <property type="protein sequence ID" value="TDT39406.1"/>
    <property type="molecule type" value="Genomic_DNA"/>
</dbReference>
<feature type="domain" description="EamA" evidence="6">
    <location>
        <begin position="13"/>
        <end position="144"/>
    </location>
</feature>
<dbReference type="GO" id="GO:0016020">
    <property type="term" value="C:membrane"/>
    <property type="evidence" value="ECO:0007669"/>
    <property type="project" value="UniProtKB-SubCell"/>
</dbReference>
<dbReference type="Pfam" id="PF00892">
    <property type="entry name" value="EamA"/>
    <property type="match status" value="2"/>
</dbReference>
<dbReference type="InterPro" id="IPR037185">
    <property type="entry name" value="EmrE-like"/>
</dbReference>
<dbReference type="Gene3D" id="1.10.3730.20">
    <property type="match status" value="1"/>
</dbReference>
<feature type="transmembrane region" description="Helical" evidence="5">
    <location>
        <begin position="243"/>
        <end position="262"/>
    </location>
</feature>
<feature type="domain" description="EamA" evidence="6">
    <location>
        <begin position="160"/>
        <end position="283"/>
    </location>
</feature>
<comment type="subcellular location">
    <subcellularLocation>
        <location evidence="1">Membrane</location>
        <topology evidence="1">Multi-pass membrane protein</topology>
    </subcellularLocation>
</comment>
<keyword evidence="4 5" id="KW-0472">Membrane</keyword>
<evidence type="ECO:0000259" key="6">
    <source>
        <dbReference type="Pfam" id="PF00892"/>
    </source>
</evidence>
<dbReference type="Proteomes" id="UP000295830">
    <property type="component" value="Unassembled WGS sequence"/>
</dbReference>
<keyword evidence="2 5" id="KW-0812">Transmembrane</keyword>
<dbReference type="AlphaFoldDB" id="A0A4R7JP70"/>
<protein>
    <submittedName>
        <fullName evidence="7">Drug/metabolite transporter (DMT)-like permease</fullName>
    </submittedName>
</protein>
<feature type="transmembrane region" description="Helical" evidence="5">
    <location>
        <begin position="128"/>
        <end position="148"/>
    </location>
</feature>
<keyword evidence="8" id="KW-1185">Reference proteome</keyword>
<accession>A0A4R7JP70</accession>
<feature type="transmembrane region" description="Helical" evidence="5">
    <location>
        <begin position="186"/>
        <end position="206"/>
    </location>
</feature>
<evidence type="ECO:0000256" key="1">
    <source>
        <dbReference type="ARBA" id="ARBA00004141"/>
    </source>
</evidence>
<feature type="transmembrane region" description="Helical" evidence="5">
    <location>
        <begin position="12"/>
        <end position="31"/>
    </location>
</feature>
<organism evidence="7 8">
    <name type="scientific">Halospina denitrificans</name>
    <dbReference type="NCBI Taxonomy" id="332522"/>
    <lineage>
        <taxon>Bacteria</taxon>
        <taxon>Pseudomonadati</taxon>
        <taxon>Pseudomonadota</taxon>
        <taxon>Gammaproteobacteria</taxon>
        <taxon>Halospina</taxon>
    </lineage>
</organism>
<dbReference type="PANTHER" id="PTHR22911:SF6">
    <property type="entry name" value="SOLUTE CARRIER FAMILY 35 MEMBER G1"/>
    <property type="match status" value="1"/>
</dbReference>
<proteinExistence type="predicted"/>
<evidence type="ECO:0000256" key="2">
    <source>
        <dbReference type="ARBA" id="ARBA00022692"/>
    </source>
</evidence>
<feature type="transmembrane region" description="Helical" evidence="5">
    <location>
        <begin position="43"/>
        <end position="61"/>
    </location>
</feature>
<dbReference type="PANTHER" id="PTHR22911">
    <property type="entry name" value="ACYL-MALONYL CONDENSING ENZYME-RELATED"/>
    <property type="match status" value="1"/>
</dbReference>
<name>A0A4R7JP70_9GAMM</name>